<sequence length="97" mass="9835">MSFRSTIRWRSAWHCVFAVLLTLVAVLTASARESFGDAGLLTVASIAGLLDVNAITLSVGRTAAASGPDRIAASALVLAILSNAAFKSGLCGLSGSV</sequence>
<gene>
    <name evidence="2" type="ORF">G3446_21145</name>
</gene>
<dbReference type="EMBL" id="JAAIJQ010000085">
    <property type="protein sequence ID" value="NEV64357.1"/>
    <property type="molecule type" value="Genomic_DNA"/>
</dbReference>
<protein>
    <submittedName>
        <fullName evidence="2">DUF4010 domain-containing protein</fullName>
    </submittedName>
</protein>
<comment type="caution">
    <text evidence="2">The sequence shown here is derived from an EMBL/GenBank/DDBJ whole genome shotgun (WGS) entry which is preliminary data.</text>
</comment>
<dbReference type="PANTHER" id="PTHR39084:SF1">
    <property type="entry name" value="DUF4010 DOMAIN-CONTAINING PROTEIN"/>
    <property type="match status" value="1"/>
</dbReference>
<dbReference type="Pfam" id="PF13194">
    <property type="entry name" value="DUF4010"/>
    <property type="match status" value="1"/>
</dbReference>
<dbReference type="PANTHER" id="PTHR39084">
    <property type="entry name" value="MEMBRANE PROTEIN-RELATED"/>
    <property type="match status" value="1"/>
</dbReference>
<evidence type="ECO:0000313" key="3">
    <source>
        <dbReference type="Proteomes" id="UP000483379"/>
    </source>
</evidence>
<evidence type="ECO:0000259" key="1">
    <source>
        <dbReference type="Pfam" id="PF13194"/>
    </source>
</evidence>
<dbReference type="Proteomes" id="UP000483379">
    <property type="component" value="Unassembled WGS sequence"/>
</dbReference>
<reference evidence="2 3" key="1">
    <citation type="submission" date="2020-02" db="EMBL/GenBank/DDBJ databases">
        <title>Genome sequences of Thiorhodococcus mannitoliphagus and Thiorhodococcus minor, purple sulfur photosynthetic bacteria in the gammaproteobacterial family, Chromatiaceae.</title>
        <authorList>
            <person name="Aviles F.A."/>
            <person name="Meyer T.E."/>
            <person name="Kyndt J.A."/>
        </authorList>
    </citation>
    <scope>NUCLEOTIDE SEQUENCE [LARGE SCALE GENOMIC DNA]</scope>
    <source>
        <strain evidence="2 3">DSM 11518</strain>
    </source>
</reference>
<organism evidence="2 3">
    <name type="scientific">Thiorhodococcus minor</name>
    <dbReference type="NCBI Taxonomy" id="57489"/>
    <lineage>
        <taxon>Bacteria</taxon>
        <taxon>Pseudomonadati</taxon>
        <taxon>Pseudomonadota</taxon>
        <taxon>Gammaproteobacteria</taxon>
        <taxon>Chromatiales</taxon>
        <taxon>Chromatiaceae</taxon>
        <taxon>Thiorhodococcus</taxon>
    </lineage>
</organism>
<proteinExistence type="predicted"/>
<dbReference type="InterPro" id="IPR025105">
    <property type="entry name" value="DUF4010"/>
</dbReference>
<accession>A0A6M0K6X8</accession>
<keyword evidence="3" id="KW-1185">Reference proteome</keyword>
<evidence type="ECO:0000313" key="2">
    <source>
        <dbReference type="EMBL" id="NEV64357.1"/>
    </source>
</evidence>
<feature type="domain" description="DUF4010" evidence="1">
    <location>
        <begin position="16"/>
        <end position="94"/>
    </location>
</feature>
<dbReference type="AlphaFoldDB" id="A0A6M0K6X8"/>
<name>A0A6M0K6X8_9GAMM</name>